<accession>A0A5N7DPZ2</accession>
<evidence type="ECO:0000313" key="2">
    <source>
        <dbReference type="Proteomes" id="UP000325579"/>
    </source>
</evidence>
<dbReference type="RefSeq" id="XP_031945849.1">
    <property type="nucleotide sequence ID" value="XM_032086230.1"/>
</dbReference>
<organism evidence="1 2">
    <name type="scientific">Aspergillus pseudonomiae</name>
    <dbReference type="NCBI Taxonomy" id="1506151"/>
    <lineage>
        <taxon>Eukaryota</taxon>
        <taxon>Fungi</taxon>
        <taxon>Dikarya</taxon>
        <taxon>Ascomycota</taxon>
        <taxon>Pezizomycotina</taxon>
        <taxon>Eurotiomycetes</taxon>
        <taxon>Eurotiomycetidae</taxon>
        <taxon>Eurotiales</taxon>
        <taxon>Aspergillaceae</taxon>
        <taxon>Aspergillus</taxon>
        <taxon>Aspergillus subgen. Circumdati</taxon>
    </lineage>
</organism>
<reference evidence="1 2" key="1">
    <citation type="submission" date="2019-04" db="EMBL/GenBank/DDBJ databases">
        <authorList>
            <consortium name="DOE Joint Genome Institute"/>
            <person name="Mondo S."/>
            <person name="Kjaerbolling I."/>
            <person name="Vesth T."/>
            <person name="Frisvad J.C."/>
            <person name="Nybo J.L."/>
            <person name="Theobald S."/>
            <person name="Kildgaard S."/>
            <person name="Isbrandt T."/>
            <person name="Kuo A."/>
            <person name="Sato A."/>
            <person name="Lyhne E.K."/>
            <person name="Kogle M.E."/>
            <person name="Wiebenga A."/>
            <person name="Kun R.S."/>
            <person name="Lubbers R.J."/>
            <person name="Makela M.R."/>
            <person name="Barry K."/>
            <person name="Chovatia M."/>
            <person name="Clum A."/>
            <person name="Daum C."/>
            <person name="Haridas S."/>
            <person name="He G."/>
            <person name="LaButti K."/>
            <person name="Lipzen A."/>
            <person name="Riley R."/>
            <person name="Salamov A."/>
            <person name="Simmons B.A."/>
            <person name="Magnuson J.K."/>
            <person name="Henrissat B."/>
            <person name="Mortensen U.H."/>
            <person name="Larsen T.O."/>
            <person name="Devries R.P."/>
            <person name="Grigoriev I.V."/>
            <person name="Machida M."/>
            <person name="Baker S.E."/>
            <person name="Andersen M.R."/>
            <person name="Cantor M.N."/>
            <person name="Hua S.X."/>
        </authorList>
    </citation>
    <scope>NUCLEOTIDE SEQUENCE [LARGE SCALE GENOMIC DNA]</scope>
    <source>
        <strain evidence="1 2">CBS 119388</strain>
    </source>
</reference>
<name>A0A5N7DPZ2_9EURO</name>
<protein>
    <submittedName>
        <fullName evidence="1">Uncharacterized protein</fullName>
    </submittedName>
</protein>
<dbReference type="Proteomes" id="UP000325579">
    <property type="component" value="Unassembled WGS sequence"/>
</dbReference>
<dbReference type="EMBL" id="ML736743">
    <property type="protein sequence ID" value="KAE8408530.1"/>
    <property type="molecule type" value="Genomic_DNA"/>
</dbReference>
<dbReference type="GeneID" id="43670921"/>
<gene>
    <name evidence="1" type="ORF">BDV37DRAFT_279016</name>
</gene>
<accession>A0A5N6IBP6</accession>
<evidence type="ECO:0000313" key="1">
    <source>
        <dbReference type="EMBL" id="KAE8408530.1"/>
    </source>
</evidence>
<keyword evidence="2" id="KW-1185">Reference proteome</keyword>
<sequence length="115" mass="12118">MTAHGSLKGRGGKLDGLFHSEEEDIGAQIKVLGSLSQSIDDFFATDLELHYENVDDLNGSYTIDSASSYAGPNDVHIAAKNNGGKTVSILGPIGAHTPSKKAVTGTLRLDTVVEY</sequence>
<proteinExistence type="predicted"/>
<dbReference type="AlphaFoldDB" id="A0A5N7DPZ2"/>